<comment type="caution">
    <text evidence="12">The sequence shown here is derived from an EMBL/GenBank/DDBJ whole genome shotgun (WGS) entry which is preliminary data.</text>
</comment>
<evidence type="ECO:0000313" key="12">
    <source>
        <dbReference type="EMBL" id="GAC17370.1"/>
    </source>
</evidence>
<dbReference type="EMBL" id="BAEO01000006">
    <property type="protein sequence ID" value="GAC17370.1"/>
    <property type="molecule type" value="Genomic_DNA"/>
</dbReference>
<dbReference type="Gene3D" id="2.40.170.20">
    <property type="entry name" value="TonB-dependent receptor, beta-barrel domain"/>
    <property type="match status" value="1"/>
</dbReference>
<dbReference type="PROSITE" id="PS52016">
    <property type="entry name" value="TONB_DEPENDENT_REC_3"/>
    <property type="match status" value="1"/>
</dbReference>
<keyword evidence="4 8" id="KW-0812">Transmembrane</keyword>
<keyword evidence="5 9" id="KW-0798">TonB box</keyword>
<dbReference type="AlphaFoldDB" id="K6Z1P4"/>
<dbReference type="InterPro" id="IPR039426">
    <property type="entry name" value="TonB-dep_rcpt-like"/>
</dbReference>
<protein>
    <submittedName>
        <fullName evidence="12">Iron complex outermembrane recepter protein</fullName>
    </submittedName>
</protein>
<dbReference type="PANTHER" id="PTHR47234:SF3">
    <property type="entry name" value="SECRETIN_TONB SHORT N-TERMINAL DOMAIN-CONTAINING PROTEIN"/>
    <property type="match status" value="1"/>
</dbReference>
<evidence type="ECO:0000256" key="7">
    <source>
        <dbReference type="ARBA" id="ARBA00023237"/>
    </source>
</evidence>
<evidence type="ECO:0000259" key="11">
    <source>
        <dbReference type="Pfam" id="PF07715"/>
    </source>
</evidence>
<name>K6Z1P4_9ALTE</name>
<evidence type="ECO:0000256" key="6">
    <source>
        <dbReference type="ARBA" id="ARBA00023136"/>
    </source>
</evidence>
<evidence type="ECO:0000256" key="3">
    <source>
        <dbReference type="ARBA" id="ARBA00022452"/>
    </source>
</evidence>
<comment type="similarity">
    <text evidence="8 9">Belongs to the TonB-dependent receptor family.</text>
</comment>
<sequence length="878" mass="94538">MVTFVPRLFKHYKKILSWKTTMKTSITKLAKNIRYVIAASAAASVVSISPVIAQEAGSDDNVEKIAVVGSRAAPRSVADSPVPIDIIGGDELSKSGSVDMLDMLISAVPSFNSRTQPISDAATLVRPINLRGLSSDSTLILVNGKRRHRAAVIAFQGGGINDGAQGPDISVIPSAALKQVEVLRDGAAAQYGSDAIAGVMNFVLKDAADGGSLSIKQGEYYEGDGDATIIDGNIGLPLTDDGFVNLSFQLKNADATNRGVQRSDAQGLIDAGNTAVGNPAQTWGNPEINDDLTIFANAGFDLGDDKEVYMFGNYSERDAIGGFYYRNPHNRGNVYSVDDGETLLIGDIGLSQGLEPSCGTVPANVPNVLNTDAYQEMVADPNCFAMNQIFPGGYTPAFGGTINDTSLTVGTKGEIKEGYLADVMFDISGSVGRSKVSFNLTNTLNPSLGLDTPTSFDTGKYIQLEKTFNLDLVKGIEAGLNEPINFAGGFEWRQESFEIVAGEEASWIAGPYADQGFNIGSHGFKGFGPEAAGKNTRRNIAFYLDVEAYVTEDLLIGGAVRYEDFSSFGDTTNYKLTLQYTLTDEISLRGSTSTGFRAPTVGQANVVNTATSIVNGDLIQSFTAPPTDPLAAFYGGKELTPENSTSFAFGGVYQSGDLFFTLDYYNIEVEDRITQSSQITVRPEDYAQLEAIGVQNPELTSAVTYFANDFDTTTQGIDIVANYSMEIFDSGDTKFALAFNWNETSVDKFNPDTTSDGKVKRLEKGMPNYRSTFTVSQDWDSVSMFVRANYFDNYYATHADDTSFGWSGMASAAVTIDLEVNYFLNDQITLSAGANNLLDQEAEKLKDDAYAVVGGAYYESGPFDYNGGFYYVKATYNF</sequence>
<dbReference type="InterPro" id="IPR037066">
    <property type="entry name" value="Plug_dom_sf"/>
</dbReference>
<dbReference type="eggNOG" id="COG4771">
    <property type="taxonomic scope" value="Bacteria"/>
</dbReference>
<keyword evidence="7 8" id="KW-0998">Cell outer membrane</keyword>
<dbReference type="Proteomes" id="UP000006327">
    <property type="component" value="Unassembled WGS sequence"/>
</dbReference>
<gene>
    <name evidence="12" type="ORF">GARC_0388</name>
</gene>
<keyword evidence="6 8" id="KW-0472">Membrane</keyword>
<evidence type="ECO:0000256" key="5">
    <source>
        <dbReference type="ARBA" id="ARBA00023077"/>
    </source>
</evidence>
<evidence type="ECO:0000313" key="13">
    <source>
        <dbReference type="Proteomes" id="UP000006327"/>
    </source>
</evidence>
<dbReference type="InterPro" id="IPR012910">
    <property type="entry name" value="Plug_dom"/>
</dbReference>
<dbReference type="PANTHER" id="PTHR47234">
    <property type="match status" value="1"/>
</dbReference>
<dbReference type="InterPro" id="IPR036942">
    <property type="entry name" value="Beta-barrel_TonB_sf"/>
</dbReference>
<dbReference type="SUPFAM" id="SSF56935">
    <property type="entry name" value="Porins"/>
    <property type="match status" value="1"/>
</dbReference>
<evidence type="ECO:0000256" key="9">
    <source>
        <dbReference type="RuleBase" id="RU003357"/>
    </source>
</evidence>
<evidence type="ECO:0000256" key="1">
    <source>
        <dbReference type="ARBA" id="ARBA00004571"/>
    </source>
</evidence>
<evidence type="ECO:0000256" key="8">
    <source>
        <dbReference type="PROSITE-ProRule" id="PRU01360"/>
    </source>
</evidence>
<feature type="domain" description="TonB-dependent receptor-like beta-barrel" evidence="10">
    <location>
        <begin position="435"/>
        <end position="837"/>
    </location>
</feature>
<feature type="domain" description="TonB-dependent receptor plug" evidence="11">
    <location>
        <begin position="77"/>
        <end position="199"/>
    </location>
</feature>
<reference evidence="12 13" key="1">
    <citation type="journal article" date="2017" name="Antonie Van Leeuwenhoek">
        <title>Rhizobium rhizosphaerae sp. nov., a novel species isolated from rice rhizosphere.</title>
        <authorList>
            <person name="Zhao J.J."/>
            <person name="Zhang J."/>
            <person name="Zhang R.J."/>
            <person name="Zhang C.W."/>
            <person name="Yin H.Q."/>
            <person name="Zhang X.X."/>
        </authorList>
    </citation>
    <scope>NUCLEOTIDE SEQUENCE [LARGE SCALE GENOMIC DNA]</scope>
    <source>
        <strain evidence="12 13">BSs20135</strain>
    </source>
</reference>
<keyword evidence="13" id="KW-1185">Reference proteome</keyword>
<evidence type="ECO:0000256" key="2">
    <source>
        <dbReference type="ARBA" id="ARBA00022448"/>
    </source>
</evidence>
<evidence type="ECO:0000259" key="10">
    <source>
        <dbReference type="Pfam" id="PF00593"/>
    </source>
</evidence>
<dbReference type="Pfam" id="PF07715">
    <property type="entry name" value="Plug"/>
    <property type="match status" value="1"/>
</dbReference>
<organism evidence="12 13">
    <name type="scientific">Paraglaciecola arctica BSs20135</name>
    <dbReference type="NCBI Taxonomy" id="493475"/>
    <lineage>
        <taxon>Bacteria</taxon>
        <taxon>Pseudomonadati</taxon>
        <taxon>Pseudomonadota</taxon>
        <taxon>Gammaproteobacteria</taxon>
        <taxon>Alteromonadales</taxon>
        <taxon>Alteromonadaceae</taxon>
        <taxon>Paraglaciecola</taxon>
    </lineage>
</organism>
<keyword evidence="2 8" id="KW-0813">Transport</keyword>
<dbReference type="STRING" id="493475.GARC_0388"/>
<dbReference type="InterPro" id="IPR000531">
    <property type="entry name" value="Beta-barrel_TonB"/>
</dbReference>
<keyword evidence="3 8" id="KW-1134">Transmembrane beta strand</keyword>
<dbReference type="Pfam" id="PF00593">
    <property type="entry name" value="TonB_dep_Rec_b-barrel"/>
    <property type="match status" value="1"/>
</dbReference>
<evidence type="ECO:0000256" key="4">
    <source>
        <dbReference type="ARBA" id="ARBA00022692"/>
    </source>
</evidence>
<dbReference type="Gene3D" id="2.170.130.10">
    <property type="entry name" value="TonB-dependent receptor, plug domain"/>
    <property type="match status" value="1"/>
</dbReference>
<accession>K6Z1P4</accession>
<dbReference type="GO" id="GO:0009279">
    <property type="term" value="C:cell outer membrane"/>
    <property type="evidence" value="ECO:0007669"/>
    <property type="project" value="UniProtKB-SubCell"/>
</dbReference>
<comment type="subcellular location">
    <subcellularLocation>
        <location evidence="1 8">Cell outer membrane</location>
        <topology evidence="1 8">Multi-pass membrane protein</topology>
    </subcellularLocation>
</comment>
<proteinExistence type="inferred from homology"/>